<dbReference type="InterPro" id="IPR010667">
    <property type="entry name" value="Phage_T4_Gp19"/>
</dbReference>
<gene>
    <name evidence="1" type="ORF">DKT77_19130</name>
</gene>
<evidence type="ECO:0000313" key="1">
    <source>
        <dbReference type="EMBL" id="PWR01046.1"/>
    </source>
</evidence>
<evidence type="ECO:0000313" key="2">
    <source>
        <dbReference type="Proteomes" id="UP000245680"/>
    </source>
</evidence>
<keyword evidence="2" id="KW-1185">Reference proteome</keyword>
<proteinExistence type="predicted"/>
<dbReference type="Proteomes" id="UP000245680">
    <property type="component" value="Unassembled WGS sequence"/>
</dbReference>
<dbReference type="NCBIfam" id="TIGR02241">
    <property type="entry name" value="conserved hypothetical phage tail region protein"/>
    <property type="match status" value="1"/>
</dbReference>
<dbReference type="OrthoDB" id="9790161at2"/>
<organism evidence="1 2">
    <name type="scientific">Meridianimarinicoccus roseus</name>
    <dbReference type="NCBI Taxonomy" id="2072018"/>
    <lineage>
        <taxon>Bacteria</taxon>
        <taxon>Pseudomonadati</taxon>
        <taxon>Pseudomonadota</taxon>
        <taxon>Alphaproteobacteria</taxon>
        <taxon>Rhodobacterales</taxon>
        <taxon>Paracoccaceae</taxon>
        <taxon>Meridianimarinicoccus</taxon>
    </lineage>
</organism>
<comment type="caution">
    <text evidence="1">The sequence shown here is derived from an EMBL/GenBank/DDBJ whole genome shotgun (WGS) entry which is preliminary data.</text>
</comment>
<sequence length="143" mass="16262">MEQFPLPKYHFMVEAGMDRIGFTEASGLDIETEIIEYRDGADRNYVKQKIPGLKKTANVVLKRGMMKADNAFFEWASQVYYNKAERRDVTVSLLDETHQPVVVWKLRDAWPAKITSTDLKADGNEIAIETLELAHEGITIEAA</sequence>
<accession>A0A2V2LCQ9</accession>
<dbReference type="PANTHER" id="PTHR38009">
    <property type="entry name" value="CONSERVED HYPOTHETICAL PHAGE TAIL PROTEIN"/>
    <property type="match status" value="1"/>
</dbReference>
<dbReference type="GO" id="GO:0005198">
    <property type="term" value="F:structural molecule activity"/>
    <property type="evidence" value="ECO:0007669"/>
    <property type="project" value="InterPro"/>
</dbReference>
<dbReference type="Pfam" id="PF06841">
    <property type="entry name" value="Phage_T4_gp19"/>
    <property type="match status" value="1"/>
</dbReference>
<name>A0A2V2LCQ9_9RHOB</name>
<dbReference type="PANTHER" id="PTHR38009:SF1">
    <property type="entry name" value="CONSERVED HYPOTHETICAL PHAGE TAIL PROTEIN"/>
    <property type="match status" value="1"/>
</dbReference>
<dbReference type="EMBL" id="QGKU01000063">
    <property type="protein sequence ID" value="PWR01046.1"/>
    <property type="molecule type" value="Genomic_DNA"/>
</dbReference>
<dbReference type="InterPro" id="IPR011747">
    <property type="entry name" value="CHP02241"/>
</dbReference>
<dbReference type="AlphaFoldDB" id="A0A2V2LCQ9"/>
<protein>
    <submittedName>
        <fullName evidence="1">Phage tail protein</fullName>
    </submittedName>
</protein>
<dbReference type="RefSeq" id="WP_109813247.1">
    <property type="nucleotide sequence ID" value="NZ_QGKU01000063.1"/>
</dbReference>
<reference evidence="1 2" key="1">
    <citation type="submission" date="2018-05" db="EMBL/GenBank/DDBJ databases">
        <title>Rhodobacteraceae gen. nov., sp. nov. isolated from sea water.</title>
        <authorList>
            <person name="Ren Y."/>
        </authorList>
    </citation>
    <scope>NUCLEOTIDE SEQUENCE [LARGE SCALE GENOMIC DNA]</scope>
    <source>
        <strain evidence="1 2">TG-679</strain>
    </source>
</reference>